<evidence type="ECO:0000259" key="1">
    <source>
        <dbReference type="SMART" id="SM00460"/>
    </source>
</evidence>
<name>A0A1I0VU00_9RHOB</name>
<dbReference type="RefSeq" id="WP_092061023.1">
    <property type="nucleotide sequence ID" value="NZ_FOJU01000001.1"/>
</dbReference>
<dbReference type="EMBL" id="FOJU01000001">
    <property type="protein sequence ID" value="SFA79433.1"/>
    <property type="molecule type" value="Genomic_DNA"/>
</dbReference>
<dbReference type="Gene3D" id="3.10.620.30">
    <property type="match status" value="1"/>
</dbReference>
<dbReference type="InterPro" id="IPR002931">
    <property type="entry name" value="Transglutaminase-like"/>
</dbReference>
<feature type="domain" description="Transglutaminase-like" evidence="1">
    <location>
        <begin position="158"/>
        <end position="218"/>
    </location>
</feature>
<accession>A0A1I0VU00</accession>
<reference evidence="2 3" key="1">
    <citation type="submission" date="2016-10" db="EMBL/GenBank/DDBJ databases">
        <authorList>
            <person name="de Groot N.N."/>
        </authorList>
    </citation>
    <scope>NUCLEOTIDE SEQUENCE [LARGE SCALE GENOMIC DNA]</scope>
    <source>
        <strain evidence="2 3">DSM 29316</strain>
    </source>
</reference>
<keyword evidence="3" id="KW-1185">Reference proteome</keyword>
<dbReference type="InterPro" id="IPR038765">
    <property type="entry name" value="Papain-like_cys_pep_sf"/>
</dbReference>
<keyword evidence="2" id="KW-0645">Protease</keyword>
<dbReference type="SUPFAM" id="SSF54001">
    <property type="entry name" value="Cysteine proteinases"/>
    <property type="match status" value="1"/>
</dbReference>
<keyword evidence="2" id="KW-0378">Hydrolase</keyword>
<dbReference type="Proteomes" id="UP000198796">
    <property type="component" value="Unassembled WGS sequence"/>
</dbReference>
<dbReference type="PANTHER" id="PTHR33490">
    <property type="entry name" value="BLR5614 PROTEIN-RELATED"/>
    <property type="match status" value="1"/>
</dbReference>
<dbReference type="AlphaFoldDB" id="A0A1I0VU00"/>
<dbReference type="Gene3D" id="2.60.40.2250">
    <property type="match status" value="1"/>
</dbReference>
<dbReference type="PANTHER" id="PTHR33490:SF12">
    <property type="entry name" value="BLL5557 PROTEIN"/>
    <property type="match status" value="1"/>
</dbReference>
<protein>
    <submittedName>
        <fullName evidence="2">Transglutaminase-like enzyme, putative cysteine protease</fullName>
    </submittedName>
</protein>
<evidence type="ECO:0000313" key="2">
    <source>
        <dbReference type="EMBL" id="SFA79433.1"/>
    </source>
</evidence>
<dbReference type="STRING" id="871651.SAMN05421688_0946"/>
<sequence length="258" mass="27921">MKIQIDVAMEYDLSGDMRACLAVEAAKTPVQTVLSEELSLPGATLTRTAGEAGLGQRIWVAMSAPRMSLRYSATAEITRDNSPLENFALTPRHELPGEVMTFLRPSRYCQSDMFPAFVARRFGEIEGGAKVAAMRDWVREEMTYVPGTSNATTTVIDTFAAREGVCRDYAHMVCALARAADIPARYCSVYGIGVEPPDFHAVAQVYLGGAWHVVDATGMCEPDQVAVISVGRDACDVAFMETSDPAGLIEQSVSVRPA</sequence>
<dbReference type="SMART" id="SM00460">
    <property type="entry name" value="TGc"/>
    <property type="match status" value="1"/>
</dbReference>
<dbReference type="GO" id="GO:0008233">
    <property type="term" value="F:peptidase activity"/>
    <property type="evidence" value="ECO:0007669"/>
    <property type="project" value="UniProtKB-KW"/>
</dbReference>
<dbReference type="Pfam" id="PF01841">
    <property type="entry name" value="Transglut_core"/>
    <property type="match status" value="1"/>
</dbReference>
<dbReference type="OrthoDB" id="5438043at2"/>
<evidence type="ECO:0000313" key="3">
    <source>
        <dbReference type="Proteomes" id="UP000198796"/>
    </source>
</evidence>
<organism evidence="2 3">
    <name type="scientific">Poseidonocella pacifica</name>
    <dbReference type="NCBI Taxonomy" id="871651"/>
    <lineage>
        <taxon>Bacteria</taxon>
        <taxon>Pseudomonadati</taxon>
        <taxon>Pseudomonadota</taxon>
        <taxon>Alphaproteobacteria</taxon>
        <taxon>Rhodobacterales</taxon>
        <taxon>Roseobacteraceae</taxon>
        <taxon>Poseidonocella</taxon>
    </lineage>
</organism>
<dbReference type="GO" id="GO:0006508">
    <property type="term" value="P:proteolysis"/>
    <property type="evidence" value="ECO:0007669"/>
    <property type="project" value="UniProtKB-KW"/>
</dbReference>
<gene>
    <name evidence="2" type="ORF">SAMN05421688_0946</name>
</gene>
<proteinExistence type="predicted"/>